<accession>A0A9X4QR51</accession>
<dbReference type="InterPro" id="IPR027981">
    <property type="entry name" value="DUF4446"/>
</dbReference>
<dbReference type="Proteomes" id="UP001153387">
    <property type="component" value="Unassembled WGS sequence"/>
</dbReference>
<comment type="caution">
    <text evidence="3">The sequence shown here is derived from an EMBL/GenBank/DDBJ whole genome shotgun (WGS) entry which is preliminary data.</text>
</comment>
<keyword evidence="4" id="KW-1185">Reference proteome</keyword>
<evidence type="ECO:0000256" key="2">
    <source>
        <dbReference type="SAM" id="Phobius"/>
    </source>
</evidence>
<protein>
    <submittedName>
        <fullName evidence="3">DUF4446 family protein</fullName>
    </submittedName>
</protein>
<organism evidence="3 4">
    <name type="scientific">Cohnella ginsengisoli</name>
    <dbReference type="NCBI Taxonomy" id="425004"/>
    <lineage>
        <taxon>Bacteria</taxon>
        <taxon>Bacillati</taxon>
        <taxon>Bacillota</taxon>
        <taxon>Bacilli</taxon>
        <taxon>Bacillales</taxon>
        <taxon>Paenibacillaceae</taxon>
        <taxon>Cohnella</taxon>
    </lineage>
</organism>
<reference evidence="3 4" key="1">
    <citation type="submission" date="2022-10" db="EMBL/GenBank/DDBJ databases">
        <title>Comparative genomic analysis of Cohnella hashimotonis sp. nov., isolated from the International Space Station.</title>
        <authorList>
            <person name="Simpson A."/>
            <person name="Venkateswaran K."/>
        </authorList>
    </citation>
    <scope>NUCLEOTIDE SEQUENCE [LARGE SCALE GENOMIC DNA]</scope>
    <source>
        <strain evidence="3 4">DSM 18997</strain>
    </source>
</reference>
<gene>
    <name evidence="3" type="ORF">OMP38_33780</name>
</gene>
<proteinExistence type="predicted"/>
<evidence type="ECO:0000313" key="3">
    <source>
        <dbReference type="EMBL" id="MDG0795247.1"/>
    </source>
</evidence>
<dbReference type="AlphaFoldDB" id="A0A9X4QR51"/>
<dbReference type="Pfam" id="PF14584">
    <property type="entry name" value="DUF4446"/>
    <property type="match status" value="1"/>
</dbReference>
<keyword evidence="2" id="KW-0472">Membrane</keyword>
<name>A0A9X4QR51_9BACL</name>
<feature type="region of interest" description="Disordered" evidence="1">
    <location>
        <begin position="142"/>
        <end position="163"/>
    </location>
</feature>
<feature type="transmembrane region" description="Helical" evidence="2">
    <location>
        <begin position="12"/>
        <end position="34"/>
    </location>
</feature>
<keyword evidence="2" id="KW-1133">Transmembrane helix</keyword>
<dbReference type="EMBL" id="JAPDHZ010000008">
    <property type="protein sequence ID" value="MDG0795247.1"/>
    <property type="molecule type" value="Genomic_DNA"/>
</dbReference>
<feature type="compositionally biased region" description="Basic and acidic residues" evidence="1">
    <location>
        <begin position="150"/>
        <end position="163"/>
    </location>
</feature>
<evidence type="ECO:0000313" key="4">
    <source>
        <dbReference type="Proteomes" id="UP001153387"/>
    </source>
</evidence>
<dbReference type="RefSeq" id="WP_277568933.1">
    <property type="nucleotide sequence ID" value="NZ_JAPDHZ010000008.1"/>
</dbReference>
<sequence length="163" mass="17727">MNGIDEDASLAALGGAGMLIFILLIWVIILSVKLSKLARAHRRMIGETGVPKLEDVLMKVHDRMGDVQAKQAVQEATMANQEKRLAALKGRVGVHRFNAFSDQGGEISFAVAIVNEEQDGVVLTGIHSREQTFLYAKPLAKGESSYPLTPEEKAAISQATRKE</sequence>
<evidence type="ECO:0000256" key="1">
    <source>
        <dbReference type="SAM" id="MobiDB-lite"/>
    </source>
</evidence>
<keyword evidence="2" id="KW-0812">Transmembrane</keyword>